<protein>
    <submittedName>
        <fullName evidence="1">Uncharacterized protein</fullName>
    </submittedName>
</protein>
<gene>
    <name evidence="1" type="ORF">ODALV1_LOCUS12250</name>
</gene>
<comment type="caution">
    <text evidence="1">The sequence shown here is derived from an EMBL/GenBank/DDBJ whole genome shotgun (WGS) entry which is preliminary data.</text>
</comment>
<evidence type="ECO:0000313" key="1">
    <source>
        <dbReference type="EMBL" id="CAL8105981.1"/>
    </source>
</evidence>
<dbReference type="Proteomes" id="UP001642540">
    <property type="component" value="Unassembled WGS sequence"/>
</dbReference>
<proteinExistence type="predicted"/>
<keyword evidence="2" id="KW-1185">Reference proteome</keyword>
<organism evidence="1 2">
    <name type="scientific">Orchesella dallaii</name>
    <dbReference type="NCBI Taxonomy" id="48710"/>
    <lineage>
        <taxon>Eukaryota</taxon>
        <taxon>Metazoa</taxon>
        <taxon>Ecdysozoa</taxon>
        <taxon>Arthropoda</taxon>
        <taxon>Hexapoda</taxon>
        <taxon>Collembola</taxon>
        <taxon>Entomobryomorpha</taxon>
        <taxon>Entomobryoidea</taxon>
        <taxon>Orchesellidae</taxon>
        <taxon>Orchesellinae</taxon>
        <taxon>Orchesella</taxon>
    </lineage>
</organism>
<accession>A0ABP1QP68</accession>
<dbReference type="EMBL" id="CAXLJM020000036">
    <property type="protein sequence ID" value="CAL8105981.1"/>
    <property type="molecule type" value="Genomic_DNA"/>
</dbReference>
<reference evidence="1 2" key="1">
    <citation type="submission" date="2024-08" db="EMBL/GenBank/DDBJ databases">
        <authorList>
            <person name="Cucini C."/>
            <person name="Frati F."/>
        </authorList>
    </citation>
    <scope>NUCLEOTIDE SEQUENCE [LARGE SCALE GENOMIC DNA]</scope>
</reference>
<evidence type="ECO:0000313" key="2">
    <source>
        <dbReference type="Proteomes" id="UP001642540"/>
    </source>
</evidence>
<sequence>MVDLGSNEGKACMVVAAKIPLAVCIGANERVVRKVVGCRVVAASISSVVDLDANKVVVSKMVGFNIPSVEDLE</sequence>
<name>A0ABP1QP68_9HEXA</name>